<dbReference type="Proteomes" id="UP001623384">
    <property type="component" value="Chromosome"/>
</dbReference>
<sequence>MKKINTLGRKSGKSLGLMAKTGFHCPANGFWRPEDRSVEPVFVFEGSIMPAGGRGSTVWYLEDPSFGPPEYPLPAQ</sequence>
<reference evidence="1 2" key="1">
    <citation type="submission" date="2024-03" db="EMBL/GenBank/DDBJ databases">
        <title>Rhodococcus navarretei sp. nov. and Pseudarthrobacter quantumdoti sp. nov., two new species with the ability to biosynthesize Quantum Dots isolated from soil samples at Union Glacier, Antarctica.</title>
        <authorList>
            <person name="Vargas M."/>
        </authorList>
    </citation>
    <scope>NUCLEOTIDE SEQUENCE [LARGE SCALE GENOMIC DNA]</scope>
    <source>
        <strain evidence="1 2">RC-2-3</strain>
    </source>
</reference>
<dbReference type="EMBL" id="CP148033">
    <property type="protein sequence ID" value="WXK93598.1"/>
    <property type="molecule type" value="Genomic_DNA"/>
</dbReference>
<dbReference type="RefSeq" id="WP_406636088.1">
    <property type="nucleotide sequence ID" value="NZ_CP148033.1"/>
</dbReference>
<evidence type="ECO:0000313" key="1">
    <source>
        <dbReference type="EMBL" id="WXK93598.1"/>
    </source>
</evidence>
<keyword evidence="2" id="KW-1185">Reference proteome</keyword>
<accession>A0ABZ2R580</accession>
<organism evidence="1 2">
    <name type="scientific">Pseudarthrobacter quantipunctorum</name>
    <dbReference type="NCBI Taxonomy" id="3128980"/>
    <lineage>
        <taxon>Bacteria</taxon>
        <taxon>Bacillati</taxon>
        <taxon>Actinomycetota</taxon>
        <taxon>Actinomycetes</taxon>
        <taxon>Micrococcales</taxon>
        <taxon>Micrococcaceae</taxon>
        <taxon>Pseudarthrobacter</taxon>
    </lineage>
</organism>
<name>A0ABZ2R580_9MICC</name>
<protein>
    <submittedName>
        <fullName evidence="1">Uncharacterized protein</fullName>
    </submittedName>
</protein>
<proteinExistence type="predicted"/>
<gene>
    <name evidence="1" type="ORF">WHH00_02000</name>
</gene>
<evidence type="ECO:0000313" key="2">
    <source>
        <dbReference type="Proteomes" id="UP001623384"/>
    </source>
</evidence>